<dbReference type="Proteomes" id="UP000827092">
    <property type="component" value="Unassembled WGS sequence"/>
</dbReference>
<sequence length="608" mass="68892">MADQTERVSLCAVKISSPPKNHGFGIFTIRRLCRILKIIFSKNICVLFLILICLMALLEQYLVYNIGIVPSGFFKVLGEKDLNAFLYHLVKATLLILAICFVLSCKKYLLNVFYVSSREILTDKLHALYFSQNKFYILNTIQYDSTDNPDQRITQDVEKFCKQFSLILAPFVVAPFTITYYSYNCYTTTGWIGPVAIFLIFLISVLVNKLLIKPIMGLVIRQEKNEGFFRFKHMFVRSNAESIAFQNANYAEMSRSNHKLTDLIKVQQLLYLREFPLDVCVNIFSYMGSIVSYLILAYPIFNGKYDGLSPVDLSALISMNAFVAIFLMSCFSSLINISANISALGGLVHRVCEIIDTLRVDFRELEDPSSEPDSETKLELHGSIEPAITLQNVTFSPPRESKALITNLNIQIEIGSNLLITGKSSSGKTSLFRVIKGLWPIQEGSISRALPFLPSVMFVLPQHPLLSDGPLIEQIVYPLDLARNVRPRDEELEKLLGYLNYVDLNHLLKKAGLFDVVDWNWCDILSPGEAQRLSFVRLFCHRPKIAFLDEATSAVSAEVEEKLYTKCRELGITVVSIGHRSSLARYHHKFLHLNGDGSWTLSKEPHNS</sequence>
<dbReference type="InterPro" id="IPR011527">
    <property type="entry name" value="ABC1_TM_dom"/>
</dbReference>
<evidence type="ECO:0000256" key="1">
    <source>
        <dbReference type="ARBA" id="ARBA00008575"/>
    </source>
</evidence>
<dbReference type="GO" id="GO:0140359">
    <property type="term" value="F:ABC-type transporter activity"/>
    <property type="evidence" value="ECO:0007669"/>
    <property type="project" value="InterPro"/>
</dbReference>
<comment type="caution">
    <text evidence="9">The sequence shown here is derived from an EMBL/GenBank/DDBJ whole genome shotgun (WGS) entry which is preliminary data.</text>
</comment>
<keyword evidence="5 6" id="KW-0472">Membrane</keyword>
<feature type="transmembrane region" description="Helical" evidence="6">
    <location>
        <begin position="84"/>
        <end position="103"/>
    </location>
</feature>
<dbReference type="GO" id="GO:0006635">
    <property type="term" value="P:fatty acid beta-oxidation"/>
    <property type="evidence" value="ECO:0007669"/>
    <property type="project" value="TreeGrafter"/>
</dbReference>
<protein>
    <recommendedName>
        <fullName evidence="11">ATP-binding cassette sub-family D member 4</fullName>
    </recommendedName>
</protein>
<dbReference type="InterPro" id="IPR017871">
    <property type="entry name" value="ABC_transporter-like_CS"/>
</dbReference>
<dbReference type="PROSITE" id="PS50893">
    <property type="entry name" value="ABC_TRANSPORTER_2"/>
    <property type="match status" value="1"/>
</dbReference>
<feature type="transmembrane region" description="Helical" evidence="6">
    <location>
        <begin position="279"/>
        <end position="301"/>
    </location>
</feature>
<evidence type="ECO:0008006" key="11">
    <source>
        <dbReference type="Google" id="ProtNLM"/>
    </source>
</evidence>
<evidence type="ECO:0000313" key="10">
    <source>
        <dbReference type="Proteomes" id="UP000827092"/>
    </source>
</evidence>
<dbReference type="Pfam" id="PF00005">
    <property type="entry name" value="ABC_tran"/>
    <property type="match status" value="1"/>
</dbReference>
<feature type="transmembrane region" description="Helical" evidence="6">
    <location>
        <begin position="164"/>
        <end position="183"/>
    </location>
</feature>
<dbReference type="CDD" id="cd03223">
    <property type="entry name" value="ABCD_peroxisomal_ALDP"/>
    <property type="match status" value="1"/>
</dbReference>
<keyword evidence="3 6" id="KW-0812">Transmembrane</keyword>
<evidence type="ECO:0000256" key="5">
    <source>
        <dbReference type="ARBA" id="ARBA00023136"/>
    </source>
</evidence>
<comment type="similarity">
    <text evidence="1">Belongs to the ABC transporter superfamily. ABCD family. Peroxisomal fatty acyl CoA transporter (TC 3.A.1.203) subfamily.</text>
</comment>
<evidence type="ECO:0000313" key="9">
    <source>
        <dbReference type="EMBL" id="KAG8177047.1"/>
    </source>
</evidence>
<dbReference type="EMBL" id="JAFNEN010000825">
    <property type="protein sequence ID" value="KAG8177047.1"/>
    <property type="molecule type" value="Genomic_DNA"/>
</dbReference>
<evidence type="ECO:0000256" key="6">
    <source>
        <dbReference type="SAM" id="Phobius"/>
    </source>
</evidence>
<dbReference type="GO" id="GO:0042760">
    <property type="term" value="P:very long-chain fatty acid catabolic process"/>
    <property type="evidence" value="ECO:0007669"/>
    <property type="project" value="TreeGrafter"/>
</dbReference>
<dbReference type="GO" id="GO:0005778">
    <property type="term" value="C:peroxisomal membrane"/>
    <property type="evidence" value="ECO:0007669"/>
    <property type="project" value="TreeGrafter"/>
</dbReference>
<dbReference type="Pfam" id="PF06472">
    <property type="entry name" value="ABC_membrane_2"/>
    <property type="match status" value="1"/>
</dbReference>
<dbReference type="SUPFAM" id="SSF52540">
    <property type="entry name" value="P-loop containing nucleoside triphosphate hydrolases"/>
    <property type="match status" value="1"/>
</dbReference>
<evidence type="ECO:0000256" key="2">
    <source>
        <dbReference type="ARBA" id="ARBA00022448"/>
    </source>
</evidence>
<dbReference type="GO" id="GO:0005524">
    <property type="term" value="F:ATP binding"/>
    <property type="evidence" value="ECO:0007669"/>
    <property type="project" value="InterPro"/>
</dbReference>
<dbReference type="PROSITE" id="PS50929">
    <property type="entry name" value="ABC_TM1F"/>
    <property type="match status" value="1"/>
</dbReference>
<evidence type="ECO:0000259" key="7">
    <source>
        <dbReference type="PROSITE" id="PS50893"/>
    </source>
</evidence>
<dbReference type="GO" id="GO:0005324">
    <property type="term" value="F:long-chain fatty acid transmembrane transporter activity"/>
    <property type="evidence" value="ECO:0007669"/>
    <property type="project" value="TreeGrafter"/>
</dbReference>
<keyword evidence="4 6" id="KW-1133">Transmembrane helix</keyword>
<accession>A0AAV6TZV8</accession>
<dbReference type="Gene3D" id="3.40.50.300">
    <property type="entry name" value="P-loop containing nucleotide triphosphate hydrolases"/>
    <property type="match status" value="1"/>
</dbReference>
<feature type="domain" description="ABC transporter" evidence="7">
    <location>
        <begin position="388"/>
        <end position="608"/>
    </location>
</feature>
<dbReference type="GO" id="GO:0016887">
    <property type="term" value="F:ATP hydrolysis activity"/>
    <property type="evidence" value="ECO:0007669"/>
    <property type="project" value="InterPro"/>
</dbReference>
<feature type="transmembrane region" description="Helical" evidence="6">
    <location>
        <begin position="313"/>
        <end position="335"/>
    </location>
</feature>
<feature type="transmembrane region" description="Helical" evidence="6">
    <location>
        <begin position="189"/>
        <end position="212"/>
    </location>
</feature>
<dbReference type="SUPFAM" id="SSF90123">
    <property type="entry name" value="ABC transporter transmembrane region"/>
    <property type="match status" value="1"/>
</dbReference>
<dbReference type="InterPro" id="IPR036640">
    <property type="entry name" value="ABC1_TM_sf"/>
</dbReference>
<dbReference type="PROSITE" id="PS00211">
    <property type="entry name" value="ABC_TRANSPORTER_1"/>
    <property type="match status" value="1"/>
</dbReference>
<dbReference type="PANTHER" id="PTHR11384">
    <property type="entry name" value="ATP-BINDING CASSETTE, SUB-FAMILY D MEMBER"/>
    <property type="match status" value="1"/>
</dbReference>
<dbReference type="GO" id="GO:0007031">
    <property type="term" value="P:peroxisome organization"/>
    <property type="evidence" value="ECO:0007669"/>
    <property type="project" value="TreeGrafter"/>
</dbReference>
<evidence type="ECO:0000259" key="8">
    <source>
        <dbReference type="PROSITE" id="PS50929"/>
    </source>
</evidence>
<organism evidence="9 10">
    <name type="scientific">Oedothorax gibbosus</name>
    <dbReference type="NCBI Taxonomy" id="931172"/>
    <lineage>
        <taxon>Eukaryota</taxon>
        <taxon>Metazoa</taxon>
        <taxon>Ecdysozoa</taxon>
        <taxon>Arthropoda</taxon>
        <taxon>Chelicerata</taxon>
        <taxon>Arachnida</taxon>
        <taxon>Araneae</taxon>
        <taxon>Araneomorphae</taxon>
        <taxon>Entelegynae</taxon>
        <taxon>Araneoidea</taxon>
        <taxon>Linyphiidae</taxon>
        <taxon>Erigoninae</taxon>
        <taxon>Oedothorax</taxon>
    </lineage>
</organism>
<dbReference type="AlphaFoldDB" id="A0AAV6TZV8"/>
<evidence type="ECO:0000256" key="3">
    <source>
        <dbReference type="ARBA" id="ARBA00022692"/>
    </source>
</evidence>
<keyword evidence="10" id="KW-1185">Reference proteome</keyword>
<name>A0AAV6TZV8_9ARAC</name>
<dbReference type="InterPro" id="IPR050835">
    <property type="entry name" value="ABC_transporter_sub-D"/>
</dbReference>
<gene>
    <name evidence="9" type="ORF">JTE90_006523</name>
</gene>
<proteinExistence type="inferred from homology"/>
<dbReference type="GO" id="GO:0015910">
    <property type="term" value="P:long-chain fatty acid import into peroxisome"/>
    <property type="evidence" value="ECO:0007669"/>
    <property type="project" value="TreeGrafter"/>
</dbReference>
<reference evidence="9 10" key="1">
    <citation type="journal article" date="2022" name="Nat. Ecol. Evol.">
        <title>A masculinizing supergene underlies an exaggerated male reproductive morph in a spider.</title>
        <authorList>
            <person name="Hendrickx F."/>
            <person name="De Corte Z."/>
            <person name="Sonet G."/>
            <person name="Van Belleghem S.M."/>
            <person name="Kostlbacher S."/>
            <person name="Vangestel C."/>
        </authorList>
    </citation>
    <scope>NUCLEOTIDE SEQUENCE [LARGE SCALE GENOMIC DNA]</scope>
    <source>
        <strain evidence="9">W744_W776</strain>
    </source>
</reference>
<feature type="transmembrane region" description="Helical" evidence="6">
    <location>
        <begin position="44"/>
        <end position="64"/>
    </location>
</feature>
<dbReference type="PANTHER" id="PTHR11384:SF59">
    <property type="entry name" value="LYSOSOMAL COBALAMIN TRANSPORTER ABCD4"/>
    <property type="match status" value="1"/>
</dbReference>
<dbReference type="InterPro" id="IPR003439">
    <property type="entry name" value="ABC_transporter-like_ATP-bd"/>
</dbReference>
<dbReference type="Gene3D" id="1.20.1560.10">
    <property type="entry name" value="ABC transporter type 1, transmembrane domain"/>
    <property type="match status" value="1"/>
</dbReference>
<dbReference type="InterPro" id="IPR027417">
    <property type="entry name" value="P-loop_NTPase"/>
</dbReference>
<evidence type="ECO:0000256" key="4">
    <source>
        <dbReference type="ARBA" id="ARBA00022989"/>
    </source>
</evidence>
<feature type="domain" description="ABC transmembrane type-1" evidence="8">
    <location>
        <begin position="145"/>
        <end position="339"/>
    </location>
</feature>
<keyword evidence="2" id="KW-0813">Transport</keyword>